<sequence length="227" mass="26193">MNFKDFEHNISPARLDRYRIACQGNTQKAMTLYRKNLKVSQKLFTIISCFEVTLRNTINRHCTAALGPDWLRDAALEGGLFDNENCAKTAGTIREVLSSLADRYSHNKLVAGLGLGFWRYLFSRHQYRALGQNLLSLFSSRPQSTAAVKYNAPFIFRQLTRINNIRNRIAHHEPICFLERQPVKDTVYIRQHYACILQLLQWMSIDVDSLFYGLDQVSQVCDEIDAL</sequence>
<organism evidence="1 2">
    <name type="scientific">Chitinophaga cymbidii</name>
    <dbReference type="NCBI Taxonomy" id="1096750"/>
    <lineage>
        <taxon>Bacteria</taxon>
        <taxon>Pseudomonadati</taxon>
        <taxon>Bacteroidota</taxon>
        <taxon>Chitinophagia</taxon>
        <taxon>Chitinophagales</taxon>
        <taxon>Chitinophagaceae</taxon>
        <taxon>Chitinophaga</taxon>
    </lineage>
</organism>
<name>A0A512RP65_9BACT</name>
<dbReference type="OrthoDB" id="9813050at2"/>
<dbReference type="Proteomes" id="UP000321436">
    <property type="component" value="Unassembled WGS sequence"/>
</dbReference>
<evidence type="ECO:0000313" key="1">
    <source>
        <dbReference type="EMBL" id="GEP97477.1"/>
    </source>
</evidence>
<dbReference type="EMBL" id="BKAU01000004">
    <property type="protein sequence ID" value="GEP97477.1"/>
    <property type="molecule type" value="Genomic_DNA"/>
</dbReference>
<protein>
    <recommendedName>
        <fullName evidence="3">CAAX amino protease</fullName>
    </recommendedName>
</protein>
<keyword evidence="2" id="KW-1185">Reference proteome</keyword>
<reference evidence="1 2" key="1">
    <citation type="submission" date="2019-07" db="EMBL/GenBank/DDBJ databases">
        <title>Whole genome shotgun sequence of Chitinophaga cymbidii NBRC 109752.</title>
        <authorList>
            <person name="Hosoyama A."/>
            <person name="Uohara A."/>
            <person name="Ohji S."/>
            <person name="Ichikawa N."/>
        </authorList>
    </citation>
    <scope>NUCLEOTIDE SEQUENCE [LARGE SCALE GENOMIC DNA]</scope>
    <source>
        <strain evidence="1 2">NBRC 109752</strain>
    </source>
</reference>
<comment type="caution">
    <text evidence="1">The sequence shown here is derived from an EMBL/GenBank/DDBJ whole genome shotgun (WGS) entry which is preliminary data.</text>
</comment>
<evidence type="ECO:0000313" key="2">
    <source>
        <dbReference type="Proteomes" id="UP000321436"/>
    </source>
</evidence>
<proteinExistence type="predicted"/>
<gene>
    <name evidence="1" type="ORF">CCY01nite_37370</name>
</gene>
<evidence type="ECO:0008006" key="3">
    <source>
        <dbReference type="Google" id="ProtNLM"/>
    </source>
</evidence>
<dbReference type="RefSeq" id="WP_146865071.1">
    <property type="nucleotide sequence ID" value="NZ_BKAU01000004.1"/>
</dbReference>
<accession>A0A512RP65</accession>
<dbReference type="AlphaFoldDB" id="A0A512RP65"/>